<dbReference type="Proteomes" id="UP000663829">
    <property type="component" value="Unassembled WGS sequence"/>
</dbReference>
<dbReference type="OrthoDB" id="10064814at2759"/>
<evidence type="ECO:0000313" key="3">
    <source>
        <dbReference type="Proteomes" id="UP000663829"/>
    </source>
</evidence>
<dbReference type="EMBL" id="CAJOBC010002756">
    <property type="protein sequence ID" value="CAF3749659.1"/>
    <property type="molecule type" value="Genomic_DNA"/>
</dbReference>
<gene>
    <name evidence="1" type="ORF">GPM918_LOCUS12540</name>
    <name evidence="2" type="ORF">SRO942_LOCUS12535</name>
</gene>
<evidence type="ECO:0000313" key="1">
    <source>
        <dbReference type="EMBL" id="CAF0976910.1"/>
    </source>
</evidence>
<accession>A0A814F9J4</accession>
<sequence length="125" mass="14431">MQHMFDDDNDELYKLYAPPLSKIYRPTLFIRKNDALGSFNHYYLLNLSDIEYECPNKVEFPNVWKTTDDTNVIITVIQPGSARTDTILSTTEVNGNIIDYDTTTLIGVLRAICRENKYNEEDANT</sequence>
<dbReference type="AlphaFoldDB" id="A0A814F9J4"/>
<dbReference type="EMBL" id="CAJNOQ010002758">
    <property type="protein sequence ID" value="CAF0976910.1"/>
    <property type="molecule type" value="Genomic_DNA"/>
</dbReference>
<protein>
    <submittedName>
        <fullName evidence="1">Uncharacterized protein</fullName>
    </submittedName>
</protein>
<evidence type="ECO:0000313" key="2">
    <source>
        <dbReference type="EMBL" id="CAF3749659.1"/>
    </source>
</evidence>
<keyword evidence="3" id="KW-1185">Reference proteome</keyword>
<dbReference type="Proteomes" id="UP000681722">
    <property type="component" value="Unassembled WGS sequence"/>
</dbReference>
<organism evidence="1 3">
    <name type="scientific">Didymodactylos carnosus</name>
    <dbReference type="NCBI Taxonomy" id="1234261"/>
    <lineage>
        <taxon>Eukaryota</taxon>
        <taxon>Metazoa</taxon>
        <taxon>Spiralia</taxon>
        <taxon>Gnathifera</taxon>
        <taxon>Rotifera</taxon>
        <taxon>Eurotatoria</taxon>
        <taxon>Bdelloidea</taxon>
        <taxon>Philodinida</taxon>
        <taxon>Philodinidae</taxon>
        <taxon>Didymodactylos</taxon>
    </lineage>
</organism>
<proteinExistence type="predicted"/>
<name>A0A814F9J4_9BILA</name>
<comment type="caution">
    <text evidence="1">The sequence shown here is derived from an EMBL/GenBank/DDBJ whole genome shotgun (WGS) entry which is preliminary data.</text>
</comment>
<reference evidence="1" key="1">
    <citation type="submission" date="2021-02" db="EMBL/GenBank/DDBJ databases">
        <authorList>
            <person name="Nowell W R."/>
        </authorList>
    </citation>
    <scope>NUCLEOTIDE SEQUENCE</scope>
</reference>